<protein>
    <recommendedName>
        <fullName evidence="3">SPOR domain-containing protein</fullName>
    </recommendedName>
</protein>
<proteinExistence type="predicted"/>
<dbReference type="Proteomes" id="UP000642509">
    <property type="component" value="Unassembled WGS sequence"/>
</dbReference>
<accession>A0ABQ2M4V2</accession>
<gene>
    <name evidence="1" type="ORF">GCM10010977_22940</name>
</gene>
<evidence type="ECO:0000313" key="2">
    <source>
        <dbReference type="Proteomes" id="UP000642509"/>
    </source>
</evidence>
<name>A0ABQ2M4V2_9MICC</name>
<reference evidence="2" key="1">
    <citation type="journal article" date="2019" name="Int. J. Syst. Evol. Microbiol.">
        <title>The Global Catalogue of Microorganisms (GCM) 10K type strain sequencing project: providing services to taxonomists for standard genome sequencing and annotation.</title>
        <authorList>
            <consortium name="The Broad Institute Genomics Platform"/>
            <consortium name="The Broad Institute Genome Sequencing Center for Infectious Disease"/>
            <person name="Wu L."/>
            <person name="Ma J."/>
        </authorList>
    </citation>
    <scope>NUCLEOTIDE SEQUENCE [LARGE SCALE GENOMIC DNA]</scope>
    <source>
        <strain evidence="2">CGMCC 1.7064</strain>
    </source>
</reference>
<organism evidence="1 2">
    <name type="scientific">Citricoccus zhacaiensis</name>
    <dbReference type="NCBI Taxonomy" id="489142"/>
    <lineage>
        <taxon>Bacteria</taxon>
        <taxon>Bacillati</taxon>
        <taxon>Actinomycetota</taxon>
        <taxon>Actinomycetes</taxon>
        <taxon>Micrococcales</taxon>
        <taxon>Micrococcaceae</taxon>
        <taxon>Citricoccus</taxon>
    </lineage>
</organism>
<evidence type="ECO:0008006" key="3">
    <source>
        <dbReference type="Google" id="ProtNLM"/>
    </source>
</evidence>
<evidence type="ECO:0000313" key="1">
    <source>
        <dbReference type="EMBL" id="GGO46899.1"/>
    </source>
</evidence>
<sequence>MSEYWYNVVTKQVEEGPQSDWSKLLGPYQSRAEAEGAIAQVQANNERWDDAEDEED</sequence>
<dbReference type="EMBL" id="BMLQ01000006">
    <property type="protein sequence ID" value="GGO46899.1"/>
    <property type="molecule type" value="Genomic_DNA"/>
</dbReference>
<comment type="caution">
    <text evidence="1">The sequence shown here is derived from an EMBL/GenBank/DDBJ whole genome shotgun (WGS) entry which is preliminary data.</text>
</comment>
<dbReference type="RefSeq" id="WP_188806280.1">
    <property type="nucleotide sequence ID" value="NZ_BAAAOU010000009.1"/>
</dbReference>
<keyword evidence="2" id="KW-1185">Reference proteome</keyword>